<evidence type="ECO:0000256" key="1">
    <source>
        <dbReference type="ARBA" id="ARBA00022729"/>
    </source>
</evidence>
<dbReference type="Proteomes" id="UP001458880">
    <property type="component" value="Unassembled WGS sequence"/>
</dbReference>
<accession>A0AAW1IUF3</accession>
<protein>
    <submittedName>
        <fullName evidence="3">Uncharacterized protein</fullName>
    </submittedName>
</protein>
<dbReference type="PANTHER" id="PTHR20898">
    <property type="entry name" value="DAEDALUS ON 3-RELATED-RELATED"/>
    <property type="match status" value="1"/>
</dbReference>
<dbReference type="PANTHER" id="PTHR20898:SF0">
    <property type="entry name" value="DAEDALUS ON 3-RELATED"/>
    <property type="match status" value="1"/>
</dbReference>
<organism evidence="3 4">
    <name type="scientific">Popillia japonica</name>
    <name type="common">Japanese beetle</name>
    <dbReference type="NCBI Taxonomy" id="7064"/>
    <lineage>
        <taxon>Eukaryota</taxon>
        <taxon>Metazoa</taxon>
        <taxon>Ecdysozoa</taxon>
        <taxon>Arthropoda</taxon>
        <taxon>Hexapoda</taxon>
        <taxon>Insecta</taxon>
        <taxon>Pterygota</taxon>
        <taxon>Neoptera</taxon>
        <taxon>Endopterygota</taxon>
        <taxon>Coleoptera</taxon>
        <taxon>Polyphaga</taxon>
        <taxon>Scarabaeiformia</taxon>
        <taxon>Scarabaeidae</taxon>
        <taxon>Rutelinae</taxon>
        <taxon>Popillia</taxon>
    </lineage>
</organism>
<dbReference type="InterPro" id="IPR036846">
    <property type="entry name" value="GM2-AP_sf"/>
</dbReference>
<evidence type="ECO:0000256" key="2">
    <source>
        <dbReference type="SAM" id="Phobius"/>
    </source>
</evidence>
<evidence type="ECO:0000313" key="3">
    <source>
        <dbReference type="EMBL" id="KAK9693442.1"/>
    </source>
</evidence>
<sequence>MTPVEILRKILIFFIRLKLYATLIVWYLAVITKDHLVISGDLSLLQQNDYTVEFHHISLDYFDRKFLKSIELKLQQNDYTVEFHHISLDYFDRKFLKSIELKNVKPNRTHKAFAAAFDLITDIEDSDRYKVNVKGFRILSNGLDHLIGQFNVGVCQIIRKNTFGFEQIIKTGNITPCPIKKGYYYANNFIVDEKRMPPYLPEGRYKVITAIVDGNTPITITSLFMDIIYKIKN</sequence>
<dbReference type="InterPro" id="IPR010512">
    <property type="entry name" value="DUF1091"/>
</dbReference>
<reference evidence="3 4" key="1">
    <citation type="journal article" date="2024" name="BMC Genomics">
        <title>De novo assembly and annotation of Popillia japonica's genome with initial clues to its potential as an invasive pest.</title>
        <authorList>
            <person name="Cucini C."/>
            <person name="Boschi S."/>
            <person name="Funari R."/>
            <person name="Cardaioli E."/>
            <person name="Iannotti N."/>
            <person name="Marturano G."/>
            <person name="Paoli F."/>
            <person name="Bruttini M."/>
            <person name="Carapelli A."/>
            <person name="Frati F."/>
            <person name="Nardi F."/>
        </authorList>
    </citation>
    <scope>NUCLEOTIDE SEQUENCE [LARGE SCALE GENOMIC DNA]</scope>
    <source>
        <strain evidence="3">DMR45628</strain>
    </source>
</reference>
<comment type="caution">
    <text evidence="3">The sequence shown here is derived from an EMBL/GenBank/DDBJ whole genome shotgun (WGS) entry which is preliminary data.</text>
</comment>
<keyword evidence="4" id="KW-1185">Reference proteome</keyword>
<dbReference type="SMART" id="SM00697">
    <property type="entry name" value="DM8"/>
    <property type="match status" value="1"/>
</dbReference>
<keyword evidence="2" id="KW-0472">Membrane</keyword>
<evidence type="ECO:0000313" key="4">
    <source>
        <dbReference type="Proteomes" id="UP001458880"/>
    </source>
</evidence>
<dbReference type="AlphaFoldDB" id="A0AAW1IUF3"/>
<dbReference type="SUPFAM" id="SSF63707">
    <property type="entry name" value="Ganglioside M2 (gm2) activator"/>
    <property type="match status" value="1"/>
</dbReference>
<proteinExistence type="predicted"/>
<gene>
    <name evidence="3" type="ORF">QE152_g34190</name>
</gene>
<dbReference type="EMBL" id="JASPKY010000542">
    <property type="protein sequence ID" value="KAK9693442.1"/>
    <property type="molecule type" value="Genomic_DNA"/>
</dbReference>
<keyword evidence="2" id="KW-0812">Transmembrane</keyword>
<name>A0AAW1IUF3_POPJA</name>
<keyword evidence="2" id="KW-1133">Transmembrane helix</keyword>
<dbReference type="Pfam" id="PF06477">
    <property type="entry name" value="DUF1091"/>
    <property type="match status" value="1"/>
</dbReference>
<feature type="transmembrane region" description="Helical" evidence="2">
    <location>
        <begin position="6"/>
        <end position="29"/>
    </location>
</feature>
<keyword evidence="1" id="KW-0732">Signal</keyword>